<sequence>MEFIESKTIKGLVLVKNPPPSPYEAGKMIVAYIKDQKKKDFMEFYEYTSSTKKFVDNKRVGGYSREYIYHYQEENGICVFYRVKCKKDTLEQVGIIRYYEKYGNFYEPDTIIGKCK</sequence>
<keyword evidence="2" id="KW-1185">Reference proteome</keyword>
<protein>
    <submittedName>
        <fullName evidence="1">Uncharacterized protein</fullName>
    </submittedName>
</protein>
<dbReference type="EMBL" id="JAYKBW010000012">
    <property type="protein sequence ID" value="MEB3075795.1"/>
    <property type="molecule type" value="Genomic_DNA"/>
</dbReference>
<proteinExistence type="predicted"/>
<gene>
    <name evidence="1" type="ORF">VJJ08_10895</name>
</gene>
<organism evidence="1 2">
    <name type="scientific">Capnocytophaga gingivalis</name>
    <dbReference type="NCBI Taxonomy" id="1017"/>
    <lineage>
        <taxon>Bacteria</taxon>
        <taxon>Pseudomonadati</taxon>
        <taxon>Bacteroidota</taxon>
        <taxon>Flavobacteriia</taxon>
        <taxon>Flavobacteriales</taxon>
        <taxon>Flavobacteriaceae</taxon>
        <taxon>Capnocytophaga</taxon>
    </lineage>
</organism>
<dbReference type="RefSeq" id="WP_323983930.1">
    <property type="nucleotide sequence ID" value="NZ_JAYKBW010000012.1"/>
</dbReference>
<evidence type="ECO:0000313" key="1">
    <source>
        <dbReference type="EMBL" id="MEB3075795.1"/>
    </source>
</evidence>
<name>A0ABU5ZA03_9FLAO</name>
<evidence type="ECO:0000313" key="2">
    <source>
        <dbReference type="Proteomes" id="UP001311730"/>
    </source>
</evidence>
<comment type="caution">
    <text evidence="1">The sequence shown here is derived from an EMBL/GenBank/DDBJ whole genome shotgun (WGS) entry which is preliminary data.</text>
</comment>
<accession>A0ABU5ZA03</accession>
<reference evidence="1 2" key="1">
    <citation type="submission" date="2023-12" db="EMBL/GenBank/DDBJ databases">
        <title>Genomic sequences of Capnocytophaga and Parvimonas strains.</title>
        <authorList>
            <person name="Watt R.M."/>
            <person name="Wang M."/>
            <person name="Yang T."/>
            <person name="Tong W.M."/>
        </authorList>
    </citation>
    <scope>NUCLEOTIDE SEQUENCE [LARGE SCALE GENOMIC DNA]</scope>
    <source>
        <strain evidence="1 2">CCUG 13096</strain>
    </source>
</reference>
<dbReference type="Proteomes" id="UP001311730">
    <property type="component" value="Unassembled WGS sequence"/>
</dbReference>